<name>A0AAV9HPR0_9PEZI</name>
<feature type="compositionally biased region" description="Basic and acidic residues" evidence="1">
    <location>
        <begin position="218"/>
        <end position="227"/>
    </location>
</feature>
<evidence type="ECO:0000313" key="2">
    <source>
        <dbReference type="EMBL" id="KAK4462873.1"/>
    </source>
</evidence>
<dbReference type="EMBL" id="MU864966">
    <property type="protein sequence ID" value="KAK4462873.1"/>
    <property type="molecule type" value="Genomic_DNA"/>
</dbReference>
<comment type="caution">
    <text evidence="2">The sequence shown here is derived from an EMBL/GenBank/DDBJ whole genome shotgun (WGS) entry which is preliminary data.</text>
</comment>
<dbReference type="Proteomes" id="UP001321749">
    <property type="component" value="Unassembled WGS sequence"/>
</dbReference>
<reference evidence="2" key="1">
    <citation type="journal article" date="2023" name="Mol. Phylogenet. Evol.">
        <title>Genome-scale phylogeny and comparative genomics of the fungal order Sordariales.</title>
        <authorList>
            <person name="Hensen N."/>
            <person name="Bonometti L."/>
            <person name="Westerberg I."/>
            <person name="Brannstrom I.O."/>
            <person name="Guillou S."/>
            <person name="Cros-Aarteil S."/>
            <person name="Calhoun S."/>
            <person name="Haridas S."/>
            <person name="Kuo A."/>
            <person name="Mondo S."/>
            <person name="Pangilinan J."/>
            <person name="Riley R."/>
            <person name="LaButti K."/>
            <person name="Andreopoulos B."/>
            <person name="Lipzen A."/>
            <person name="Chen C."/>
            <person name="Yan M."/>
            <person name="Daum C."/>
            <person name="Ng V."/>
            <person name="Clum A."/>
            <person name="Steindorff A."/>
            <person name="Ohm R.A."/>
            <person name="Martin F."/>
            <person name="Silar P."/>
            <person name="Natvig D.O."/>
            <person name="Lalanne C."/>
            <person name="Gautier V."/>
            <person name="Ament-Velasquez S.L."/>
            <person name="Kruys A."/>
            <person name="Hutchinson M.I."/>
            <person name="Powell A.J."/>
            <person name="Barry K."/>
            <person name="Miller A.N."/>
            <person name="Grigoriev I.V."/>
            <person name="Debuchy R."/>
            <person name="Gladieux P."/>
            <person name="Hiltunen Thoren M."/>
            <person name="Johannesson H."/>
        </authorList>
    </citation>
    <scope>NUCLEOTIDE SEQUENCE</scope>
    <source>
        <strain evidence="2">PSN324</strain>
    </source>
</reference>
<gene>
    <name evidence="2" type="ORF">QBC42DRAFT_345990</name>
</gene>
<accession>A0AAV9HPR0</accession>
<organism evidence="2 3">
    <name type="scientific">Cladorrhinum samala</name>
    <dbReference type="NCBI Taxonomy" id="585594"/>
    <lineage>
        <taxon>Eukaryota</taxon>
        <taxon>Fungi</taxon>
        <taxon>Dikarya</taxon>
        <taxon>Ascomycota</taxon>
        <taxon>Pezizomycotina</taxon>
        <taxon>Sordariomycetes</taxon>
        <taxon>Sordariomycetidae</taxon>
        <taxon>Sordariales</taxon>
        <taxon>Podosporaceae</taxon>
        <taxon>Cladorrhinum</taxon>
    </lineage>
</organism>
<evidence type="ECO:0000313" key="3">
    <source>
        <dbReference type="Proteomes" id="UP001321749"/>
    </source>
</evidence>
<feature type="region of interest" description="Disordered" evidence="1">
    <location>
        <begin position="203"/>
        <end position="227"/>
    </location>
</feature>
<protein>
    <submittedName>
        <fullName evidence="2">Uncharacterized protein</fullName>
    </submittedName>
</protein>
<dbReference type="AlphaFoldDB" id="A0AAV9HPR0"/>
<reference evidence="2" key="2">
    <citation type="submission" date="2023-06" db="EMBL/GenBank/DDBJ databases">
        <authorList>
            <consortium name="Lawrence Berkeley National Laboratory"/>
            <person name="Mondo S.J."/>
            <person name="Hensen N."/>
            <person name="Bonometti L."/>
            <person name="Westerberg I."/>
            <person name="Brannstrom I.O."/>
            <person name="Guillou S."/>
            <person name="Cros-Aarteil S."/>
            <person name="Calhoun S."/>
            <person name="Haridas S."/>
            <person name="Kuo A."/>
            <person name="Pangilinan J."/>
            <person name="Riley R."/>
            <person name="Labutti K."/>
            <person name="Andreopoulos B."/>
            <person name="Lipzen A."/>
            <person name="Chen C."/>
            <person name="Yanf M."/>
            <person name="Daum C."/>
            <person name="Ng V."/>
            <person name="Clum A."/>
            <person name="Steindorff A."/>
            <person name="Ohm R."/>
            <person name="Martin F."/>
            <person name="Silar P."/>
            <person name="Natvig D."/>
            <person name="Lalanne C."/>
            <person name="Gautier V."/>
            <person name="Ament-Velasquez S.L."/>
            <person name="Kruys A."/>
            <person name="Hutchinson M.I."/>
            <person name="Powell A.J."/>
            <person name="Barry K."/>
            <person name="Miller A.N."/>
            <person name="Grigoriev I.V."/>
            <person name="Debuchy R."/>
            <person name="Gladieux P."/>
            <person name="Thoren M.H."/>
            <person name="Johannesson H."/>
        </authorList>
    </citation>
    <scope>NUCLEOTIDE SEQUENCE</scope>
    <source>
        <strain evidence="2">PSN324</strain>
    </source>
</reference>
<evidence type="ECO:0000256" key="1">
    <source>
        <dbReference type="SAM" id="MobiDB-lite"/>
    </source>
</evidence>
<proteinExistence type="predicted"/>
<sequence>MDLSREAMIKLRPLAATQEEWQSPTLSWVGGSWKITHASRNYRGKKNVRISLSAAADQKSYTVELSHQDAQTLKIETSASEMTPSDLSEKDGTASCFVLPNSSSLEVLAWGNEGQLSDWMTEDGGWIVDSAGERRPDWRKRYVVVRINEGETFRVEVWASGPLTSETIEKIKDAMQRARVDGDLLPLTIDDGRDKDDKEKWLKASGQDCADLDSSGPDEEKSRCRCM</sequence>
<keyword evidence="3" id="KW-1185">Reference proteome</keyword>